<proteinExistence type="predicted"/>
<evidence type="ECO:0000313" key="1">
    <source>
        <dbReference type="EMBL" id="GFR68903.1"/>
    </source>
</evidence>
<name>A0AAV4F6B1_9GAST</name>
<comment type="caution">
    <text evidence="1">The sequence shown here is derived from an EMBL/GenBank/DDBJ whole genome shotgun (WGS) entry which is preliminary data.</text>
</comment>
<reference evidence="1 2" key="1">
    <citation type="journal article" date="2021" name="Elife">
        <title>Chloroplast acquisition without the gene transfer in kleptoplastic sea slugs, Plakobranchus ocellatus.</title>
        <authorList>
            <person name="Maeda T."/>
            <person name="Takahashi S."/>
            <person name="Yoshida T."/>
            <person name="Shimamura S."/>
            <person name="Takaki Y."/>
            <person name="Nagai Y."/>
            <person name="Toyoda A."/>
            <person name="Suzuki Y."/>
            <person name="Arimoto A."/>
            <person name="Ishii H."/>
            <person name="Satoh N."/>
            <person name="Nishiyama T."/>
            <person name="Hasebe M."/>
            <person name="Maruyama T."/>
            <person name="Minagawa J."/>
            <person name="Obokata J."/>
            <person name="Shigenobu S."/>
        </authorList>
    </citation>
    <scope>NUCLEOTIDE SEQUENCE [LARGE SCALE GENOMIC DNA]</scope>
</reference>
<sequence>MYMRSAKCFFFPFFYAEPAILRPYRRVASRYIPKDFGQEDLGDETGGHRRYTTSHNNYHRSPHISGNFRPNPRRCCQVGERVAQKQMSCDITVLAMLRKYYNKLWMSSRLHTVSSSMTRDWHGYKYHYQRRLSEKVAKCSAAQPRQFVKCCTVEDSFLRHLKRCQQAAGSRDGRRRCRQAYNRRKWKYS</sequence>
<organism evidence="1 2">
    <name type="scientific">Elysia marginata</name>
    <dbReference type="NCBI Taxonomy" id="1093978"/>
    <lineage>
        <taxon>Eukaryota</taxon>
        <taxon>Metazoa</taxon>
        <taxon>Spiralia</taxon>
        <taxon>Lophotrochozoa</taxon>
        <taxon>Mollusca</taxon>
        <taxon>Gastropoda</taxon>
        <taxon>Heterobranchia</taxon>
        <taxon>Euthyneura</taxon>
        <taxon>Panpulmonata</taxon>
        <taxon>Sacoglossa</taxon>
        <taxon>Placobranchoidea</taxon>
        <taxon>Plakobranchidae</taxon>
        <taxon>Elysia</taxon>
    </lineage>
</organism>
<dbReference type="AlphaFoldDB" id="A0AAV4F6B1"/>
<protein>
    <submittedName>
        <fullName evidence="1">Uncharacterized protein</fullName>
    </submittedName>
</protein>
<dbReference type="EMBL" id="BMAT01004144">
    <property type="protein sequence ID" value="GFR68903.1"/>
    <property type="molecule type" value="Genomic_DNA"/>
</dbReference>
<accession>A0AAV4F6B1</accession>
<dbReference type="Proteomes" id="UP000762676">
    <property type="component" value="Unassembled WGS sequence"/>
</dbReference>
<evidence type="ECO:0000313" key="2">
    <source>
        <dbReference type="Proteomes" id="UP000762676"/>
    </source>
</evidence>
<keyword evidence="2" id="KW-1185">Reference proteome</keyword>
<gene>
    <name evidence="1" type="ORF">ElyMa_002033400</name>
</gene>